<name>A0ABR1BSE7_NECAM</name>
<accession>A0ABR1BSE7</accession>
<feature type="region of interest" description="Disordered" evidence="1">
    <location>
        <begin position="418"/>
        <end position="444"/>
    </location>
</feature>
<sequence length="444" mass="49974">MFMKSRIQIHEAWCSYTSGAVKPTVRSEVGPSLIATTSGVIRGTHSIVAGTLLHDASSPTAYVTAPSLKNSTFLCHWMRLDDTDTDKFRCSFATLTKLCPNTVKNEKERNIGECMWKTYPSPSKRMAAVRKWSAAFKEIHGESPKKSDYGLAPSHVREEYFAQFPPSPVKEPITHRKGGVRLKRPLEDESPLKQRPSKARRLCIDQNVRGVGTNPGKNLLKQSPFIFSPVKVSFTLPGALRTRRAIKALEEINATSIPSSFLPNNSQEMRSPTKRVTGFCGFSSLFDTPEKGQPTSWGDISPQKVIAPPTTLGIPMRSPRKPIVHKEILVKNVECLLLPTPEKRNREEELKPFEPEDIPSKKKTFIGLSKNEVAAAFDPKTGKILKRAFKRSAPVATQKKKKVEGNFVRINMKKKSFTRGKVSAEQKRKLRRKQNWRKRISERV</sequence>
<evidence type="ECO:0000256" key="1">
    <source>
        <dbReference type="SAM" id="MobiDB-lite"/>
    </source>
</evidence>
<feature type="compositionally biased region" description="Basic residues" evidence="1">
    <location>
        <begin position="428"/>
        <end position="438"/>
    </location>
</feature>
<reference evidence="2 3" key="1">
    <citation type="submission" date="2023-08" db="EMBL/GenBank/DDBJ databases">
        <title>A Necator americanus chromosomal reference genome.</title>
        <authorList>
            <person name="Ilik V."/>
            <person name="Petrzelkova K.J."/>
            <person name="Pardy F."/>
            <person name="Fuh T."/>
            <person name="Niatou-Singa F.S."/>
            <person name="Gouil Q."/>
            <person name="Baker L."/>
            <person name="Ritchie M.E."/>
            <person name="Jex A.R."/>
            <person name="Gazzola D."/>
            <person name="Li H."/>
            <person name="Toshio Fujiwara R."/>
            <person name="Zhan B."/>
            <person name="Aroian R.V."/>
            <person name="Pafco B."/>
            <person name="Schwarz E.M."/>
        </authorList>
    </citation>
    <scope>NUCLEOTIDE SEQUENCE [LARGE SCALE GENOMIC DNA]</scope>
    <source>
        <strain evidence="2 3">Aroian</strain>
        <tissue evidence="2">Whole animal</tissue>
    </source>
</reference>
<gene>
    <name evidence="2" type="primary">Necator_chrI.g1894</name>
    <name evidence="2" type="ORF">RB195_005768</name>
</gene>
<dbReference type="Proteomes" id="UP001303046">
    <property type="component" value="Unassembled WGS sequence"/>
</dbReference>
<proteinExistence type="predicted"/>
<dbReference type="EMBL" id="JAVFWL010000001">
    <property type="protein sequence ID" value="KAK6728330.1"/>
    <property type="molecule type" value="Genomic_DNA"/>
</dbReference>
<keyword evidence="3" id="KW-1185">Reference proteome</keyword>
<evidence type="ECO:0000313" key="2">
    <source>
        <dbReference type="EMBL" id="KAK6728330.1"/>
    </source>
</evidence>
<organism evidence="2 3">
    <name type="scientific">Necator americanus</name>
    <name type="common">Human hookworm</name>
    <dbReference type="NCBI Taxonomy" id="51031"/>
    <lineage>
        <taxon>Eukaryota</taxon>
        <taxon>Metazoa</taxon>
        <taxon>Ecdysozoa</taxon>
        <taxon>Nematoda</taxon>
        <taxon>Chromadorea</taxon>
        <taxon>Rhabditida</taxon>
        <taxon>Rhabditina</taxon>
        <taxon>Rhabditomorpha</taxon>
        <taxon>Strongyloidea</taxon>
        <taxon>Ancylostomatidae</taxon>
        <taxon>Bunostominae</taxon>
        <taxon>Necator</taxon>
    </lineage>
</organism>
<evidence type="ECO:0000313" key="3">
    <source>
        <dbReference type="Proteomes" id="UP001303046"/>
    </source>
</evidence>
<comment type="caution">
    <text evidence="2">The sequence shown here is derived from an EMBL/GenBank/DDBJ whole genome shotgun (WGS) entry which is preliminary data.</text>
</comment>
<protein>
    <submittedName>
        <fullName evidence="2">Uncharacterized protein</fullName>
    </submittedName>
</protein>